<dbReference type="Gene3D" id="2.130.10.10">
    <property type="entry name" value="YVTN repeat-like/Quinoprotein amine dehydrogenase"/>
    <property type="match status" value="1"/>
</dbReference>
<evidence type="ECO:0000313" key="4">
    <source>
        <dbReference type="Proteomes" id="UP000503447"/>
    </source>
</evidence>
<keyword evidence="4" id="KW-1185">Reference proteome</keyword>
<keyword evidence="2" id="KW-0812">Transmembrane</keyword>
<keyword evidence="2" id="KW-1133">Transmembrane helix</keyword>
<name>A0A6M5YNZ3_9BACT</name>
<keyword evidence="2" id="KW-0472">Membrane</keyword>
<evidence type="ECO:0000256" key="2">
    <source>
        <dbReference type="SAM" id="Phobius"/>
    </source>
</evidence>
<dbReference type="Proteomes" id="UP000503447">
    <property type="component" value="Chromosome"/>
</dbReference>
<dbReference type="PANTHER" id="PTHR19879">
    <property type="entry name" value="TRANSCRIPTION INITIATION FACTOR TFIID"/>
    <property type="match status" value="1"/>
</dbReference>
<accession>A0A6M5YNZ3</accession>
<dbReference type="PANTHER" id="PTHR19879:SF9">
    <property type="entry name" value="TRANSCRIPTION INITIATION FACTOR TFIID SUBUNIT 5"/>
    <property type="match status" value="1"/>
</dbReference>
<protein>
    <recommendedName>
        <fullName evidence="5">Anaphase-promoting complex subunit 4 WD40 domain-containing protein</fullName>
    </recommendedName>
</protein>
<evidence type="ECO:0000256" key="1">
    <source>
        <dbReference type="SAM" id="MobiDB-lite"/>
    </source>
</evidence>
<dbReference type="Pfam" id="PF00400">
    <property type="entry name" value="WD40"/>
    <property type="match status" value="1"/>
</dbReference>
<feature type="compositionally biased region" description="Low complexity" evidence="1">
    <location>
        <begin position="301"/>
        <end position="318"/>
    </location>
</feature>
<feature type="transmembrane region" description="Helical" evidence="2">
    <location>
        <begin position="49"/>
        <end position="70"/>
    </location>
</feature>
<organism evidence="3 4">
    <name type="scientific">Frigoriglobus tundricola</name>
    <dbReference type="NCBI Taxonomy" id="2774151"/>
    <lineage>
        <taxon>Bacteria</taxon>
        <taxon>Pseudomonadati</taxon>
        <taxon>Planctomycetota</taxon>
        <taxon>Planctomycetia</taxon>
        <taxon>Gemmatales</taxon>
        <taxon>Gemmataceae</taxon>
        <taxon>Frigoriglobus</taxon>
    </lineage>
</organism>
<sequence length="318" mass="31366">MTSPAGAAAPAGLVAATTDVALAAAAGQPPGTVAAHLAAGLTGPGTGRAKLYGFVLALAGLGAVGGVVGLGGADADQTGGPVDLAPAGEPRADRLGDALPTGAVARIGTHRFRAGQSRAAEDVAFFPDGRTLASVHGGAEVTLWETATGKPSRVFGGPAGARWVVTSPDGSRLAVAGAAEVWVWAIGADAPRVLWKWRALQFPPQPAVTALAFSPDSSVVAVGDREDKCARLFRAATGEEVGTLAGQPLAMSAAPGGKYLAAIGGRDRAGWGTASSSGTRRPVGPVGCSTPRPGSCSLMSPCRPTGGRSCGPRRGPSA</sequence>
<dbReference type="RefSeq" id="WP_227254861.1">
    <property type="nucleotide sequence ID" value="NZ_CP053452.2"/>
</dbReference>
<dbReference type="AlphaFoldDB" id="A0A6M5YNZ3"/>
<gene>
    <name evidence="3" type="ORF">FTUN_2582</name>
</gene>
<dbReference type="SUPFAM" id="SSF50969">
    <property type="entry name" value="YVTN repeat-like/Quinoprotein amine dehydrogenase"/>
    <property type="match status" value="1"/>
</dbReference>
<reference evidence="4" key="1">
    <citation type="submission" date="2020-05" db="EMBL/GenBank/DDBJ databases">
        <title>Frigoriglobus tundricola gen. nov., sp. nov., a psychrotolerant cellulolytic planctomycete of the family Gemmataceae with two divergent copies of 16S rRNA gene.</title>
        <authorList>
            <person name="Kulichevskaya I.S."/>
            <person name="Ivanova A.A."/>
            <person name="Naumoff D.G."/>
            <person name="Beletsky A.V."/>
            <person name="Rijpstra W.I.C."/>
            <person name="Sinninghe Damste J.S."/>
            <person name="Mardanov A.V."/>
            <person name="Ravin N.V."/>
            <person name="Dedysh S.N."/>
        </authorList>
    </citation>
    <scope>NUCLEOTIDE SEQUENCE [LARGE SCALE GENOMIC DNA]</scope>
    <source>
        <strain evidence="4">PL17</strain>
    </source>
</reference>
<dbReference type="EMBL" id="CP053452">
    <property type="protein sequence ID" value="QJW95056.1"/>
    <property type="molecule type" value="Genomic_DNA"/>
</dbReference>
<dbReference type="InterPro" id="IPR011044">
    <property type="entry name" value="Quino_amine_DH_bsu"/>
</dbReference>
<dbReference type="SMART" id="SM00320">
    <property type="entry name" value="WD40"/>
    <property type="match status" value="3"/>
</dbReference>
<feature type="region of interest" description="Disordered" evidence="1">
    <location>
        <begin position="270"/>
        <end position="318"/>
    </location>
</feature>
<dbReference type="KEGG" id="ftj:FTUN_2582"/>
<evidence type="ECO:0000313" key="3">
    <source>
        <dbReference type="EMBL" id="QJW95056.1"/>
    </source>
</evidence>
<evidence type="ECO:0008006" key="5">
    <source>
        <dbReference type="Google" id="ProtNLM"/>
    </source>
</evidence>
<proteinExistence type="predicted"/>
<dbReference type="InterPro" id="IPR001680">
    <property type="entry name" value="WD40_rpt"/>
</dbReference>
<dbReference type="InterPro" id="IPR015943">
    <property type="entry name" value="WD40/YVTN_repeat-like_dom_sf"/>
</dbReference>